<keyword evidence="26" id="KW-1185">Reference proteome</keyword>
<feature type="domain" description="Mur ligase C-terminal" evidence="23">
    <location>
        <begin position="304"/>
        <end position="421"/>
    </location>
</feature>
<evidence type="ECO:0000256" key="9">
    <source>
        <dbReference type="ARBA" id="ARBA00022598"/>
    </source>
</evidence>
<dbReference type="GO" id="GO:0008841">
    <property type="term" value="F:dihydrofolate synthase activity"/>
    <property type="evidence" value="ECO:0007669"/>
    <property type="project" value="UniProtKB-EC"/>
</dbReference>
<evidence type="ECO:0000256" key="6">
    <source>
        <dbReference type="ARBA" id="ARBA00013023"/>
    </source>
</evidence>
<dbReference type="AlphaFoldDB" id="A0A1M5JDJ9"/>
<comment type="catalytic activity">
    <reaction evidence="18">
        <text>(6S)-5,6,7,8-tetrahydrofolyl-(gamma-L-Glu)(n) + L-glutamate + ATP = (6S)-5,6,7,8-tetrahydrofolyl-(gamma-L-Glu)(n+1) + ADP + phosphate + H(+)</text>
        <dbReference type="Rhea" id="RHEA:10580"/>
        <dbReference type="Rhea" id="RHEA-COMP:14738"/>
        <dbReference type="Rhea" id="RHEA-COMP:14740"/>
        <dbReference type="ChEBI" id="CHEBI:15378"/>
        <dbReference type="ChEBI" id="CHEBI:29985"/>
        <dbReference type="ChEBI" id="CHEBI:30616"/>
        <dbReference type="ChEBI" id="CHEBI:43474"/>
        <dbReference type="ChEBI" id="CHEBI:141005"/>
        <dbReference type="ChEBI" id="CHEBI:456216"/>
        <dbReference type="EC" id="6.3.2.17"/>
    </reaction>
</comment>
<name>A0A1M5JDJ9_9BACT</name>
<evidence type="ECO:0000256" key="19">
    <source>
        <dbReference type="ARBA" id="ARBA00047808"/>
    </source>
</evidence>
<accession>A0A1M5JDJ9</accession>
<evidence type="ECO:0000313" key="26">
    <source>
        <dbReference type="Proteomes" id="UP000184212"/>
    </source>
</evidence>
<organism evidence="25 26">
    <name type="scientific">Chryseolinea serpens</name>
    <dbReference type="NCBI Taxonomy" id="947013"/>
    <lineage>
        <taxon>Bacteria</taxon>
        <taxon>Pseudomonadati</taxon>
        <taxon>Bacteroidota</taxon>
        <taxon>Cytophagia</taxon>
        <taxon>Cytophagales</taxon>
        <taxon>Fulvivirgaceae</taxon>
        <taxon>Chryseolinea</taxon>
    </lineage>
</organism>
<dbReference type="PROSITE" id="PS01012">
    <property type="entry name" value="FOLYLPOLYGLU_SYNT_2"/>
    <property type="match status" value="1"/>
</dbReference>
<dbReference type="OrthoDB" id="9809356at2"/>
<dbReference type="PANTHER" id="PTHR11136:SF0">
    <property type="entry name" value="DIHYDROFOLATE SYNTHETASE-RELATED"/>
    <property type="match status" value="1"/>
</dbReference>
<keyword evidence="10" id="KW-0479">Metal-binding</keyword>
<evidence type="ECO:0000256" key="10">
    <source>
        <dbReference type="ARBA" id="ARBA00022723"/>
    </source>
</evidence>
<dbReference type="GO" id="GO:0005737">
    <property type="term" value="C:cytoplasm"/>
    <property type="evidence" value="ECO:0007669"/>
    <property type="project" value="TreeGrafter"/>
</dbReference>
<evidence type="ECO:0000256" key="8">
    <source>
        <dbReference type="ARBA" id="ARBA00019357"/>
    </source>
</evidence>
<evidence type="ECO:0000259" key="24">
    <source>
        <dbReference type="Pfam" id="PF08245"/>
    </source>
</evidence>
<evidence type="ECO:0000256" key="20">
    <source>
        <dbReference type="ARBA" id="ARBA00049035"/>
    </source>
</evidence>
<evidence type="ECO:0000256" key="7">
    <source>
        <dbReference type="ARBA" id="ARBA00013025"/>
    </source>
</evidence>
<evidence type="ECO:0000256" key="18">
    <source>
        <dbReference type="ARBA" id="ARBA00047493"/>
    </source>
</evidence>
<dbReference type="InterPro" id="IPR036615">
    <property type="entry name" value="Mur_ligase_C_dom_sf"/>
</dbReference>
<dbReference type="Gene3D" id="3.90.190.20">
    <property type="entry name" value="Mur ligase, C-terminal domain"/>
    <property type="match status" value="1"/>
</dbReference>
<evidence type="ECO:0000313" key="25">
    <source>
        <dbReference type="EMBL" id="SHG38608.1"/>
    </source>
</evidence>
<dbReference type="SUPFAM" id="SSF53244">
    <property type="entry name" value="MurD-like peptide ligases, peptide-binding domain"/>
    <property type="match status" value="1"/>
</dbReference>
<dbReference type="GO" id="GO:0005524">
    <property type="term" value="F:ATP binding"/>
    <property type="evidence" value="ECO:0007669"/>
    <property type="project" value="UniProtKB-KW"/>
</dbReference>
<dbReference type="SUPFAM" id="SSF53623">
    <property type="entry name" value="MurD-like peptide ligases, catalytic domain"/>
    <property type="match status" value="1"/>
</dbReference>
<dbReference type="GO" id="GO:0004326">
    <property type="term" value="F:tetrahydrofolylpolyglutamate synthase activity"/>
    <property type="evidence" value="ECO:0007669"/>
    <property type="project" value="UniProtKB-EC"/>
</dbReference>
<dbReference type="PANTHER" id="PTHR11136">
    <property type="entry name" value="FOLYLPOLYGLUTAMATE SYNTHASE-RELATED"/>
    <property type="match status" value="1"/>
</dbReference>
<dbReference type="RefSeq" id="WP_073129696.1">
    <property type="nucleotide sequence ID" value="NZ_FQWQ01000001.1"/>
</dbReference>
<evidence type="ECO:0000256" key="1">
    <source>
        <dbReference type="ARBA" id="ARBA00001946"/>
    </source>
</evidence>
<comment type="function">
    <text evidence="2">Functions in two distinct reactions of the de novo folate biosynthetic pathway. Catalyzes the addition of a glutamate residue to dihydropteroate (7,8-dihydropteroate or H2Pte) to form dihydrofolate (7,8-dihydrofolate monoglutamate or H2Pte-Glu). Also catalyzes successive additions of L-glutamate to tetrahydrofolate or 10-formyltetrahydrofolate or 5,10-methylenetetrahydrofolate, leading to folylpolyglutamate derivatives.</text>
</comment>
<protein>
    <recommendedName>
        <fullName evidence="8">Dihydrofolate synthase/folylpolyglutamate synthase</fullName>
        <ecNumber evidence="6">6.3.2.12</ecNumber>
        <ecNumber evidence="7">6.3.2.17</ecNumber>
    </recommendedName>
    <alternativeName>
        <fullName evidence="17">Folylpoly-gamma-glutamate synthetase-dihydrofolate synthetase</fullName>
    </alternativeName>
    <alternativeName>
        <fullName evidence="15">Folylpolyglutamate synthetase</fullName>
    </alternativeName>
    <alternativeName>
        <fullName evidence="16">Tetrahydrofolylpolyglutamate synthase</fullName>
    </alternativeName>
</protein>
<comment type="catalytic activity">
    <reaction evidence="21">
        <text>7,8-dihydropteroate + L-glutamate + ATP = 7,8-dihydrofolate + ADP + phosphate + H(+)</text>
        <dbReference type="Rhea" id="RHEA:23584"/>
        <dbReference type="ChEBI" id="CHEBI:15378"/>
        <dbReference type="ChEBI" id="CHEBI:17839"/>
        <dbReference type="ChEBI" id="CHEBI:29985"/>
        <dbReference type="ChEBI" id="CHEBI:30616"/>
        <dbReference type="ChEBI" id="CHEBI:43474"/>
        <dbReference type="ChEBI" id="CHEBI:57451"/>
        <dbReference type="ChEBI" id="CHEBI:456216"/>
        <dbReference type="EC" id="6.3.2.12"/>
    </reaction>
</comment>
<dbReference type="InterPro" id="IPR036565">
    <property type="entry name" value="Mur-like_cat_sf"/>
</dbReference>
<dbReference type="Proteomes" id="UP000184212">
    <property type="component" value="Unassembled WGS sequence"/>
</dbReference>
<evidence type="ECO:0000256" key="4">
    <source>
        <dbReference type="ARBA" id="ARBA00005150"/>
    </source>
</evidence>
<dbReference type="GO" id="GO:0046656">
    <property type="term" value="P:folic acid biosynthetic process"/>
    <property type="evidence" value="ECO:0007669"/>
    <property type="project" value="UniProtKB-KW"/>
</dbReference>
<dbReference type="InterPro" id="IPR001645">
    <property type="entry name" value="Folylpolyglutamate_synth"/>
</dbReference>
<gene>
    <name evidence="25" type="ORF">SAMN04488109_0012</name>
</gene>
<evidence type="ECO:0000256" key="3">
    <source>
        <dbReference type="ARBA" id="ARBA00004799"/>
    </source>
</evidence>
<feature type="domain" description="Mur ligase central" evidence="24">
    <location>
        <begin position="53"/>
        <end position="271"/>
    </location>
</feature>
<evidence type="ECO:0000256" key="14">
    <source>
        <dbReference type="ARBA" id="ARBA00022909"/>
    </source>
</evidence>
<reference evidence="25 26" key="1">
    <citation type="submission" date="2016-11" db="EMBL/GenBank/DDBJ databases">
        <authorList>
            <person name="Jaros S."/>
            <person name="Januszkiewicz K."/>
            <person name="Wedrychowicz H."/>
        </authorList>
    </citation>
    <scope>NUCLEOTIDE SEQUENCE [LARGE SCALE GENOMIC DNA]</scope>
    <source>
        <strain evidence="25 26">DSM 24574</strain>
    </source>
</reference>
<evidence type="ECO:0000256" key="22">
    <source>
        <dbReference type="PIRNR" id="PIRNR001563"/>
    </source>
</evidence>
<evidence type="ECO:0000256" key="16">
    <source>
        <dbReference type="ARBA" id="ARBA00030592"/>
    </source>
</evidence>
<comment type="pathway">
    <text evidence="4">Cofactor biosynthesis; tetrahydrofolylpolyglutamate biosynthesis.</text>
</comment>
<comment type="cofactor">
    <cofactor evidence="1">
        <name>Mg(2+)</name>
        <dbReference type="ChEBI" id="CHEBI:18420"/>
    </cofactor>
</comment>
<comment type="pathway">
    <text evidence="3">Cofactor biosynthesis; tetrahydrofolate biosynthesis; 7,8-dihydrofolate from 2-amino-4-hydroxy-6-hydroxymethyl-7,8-dihydropteridine diphosphate and 4-aminobenzoate: step 2/2.</text>
</comment>
<dbReference type="InterPro" id="IPR018109">
    <property type="entry name" value="Folylpolyglutamate_synth_CS"/>
</dbReference>
<dbReference type="NCBIfam" id="TIGR01499">
    <property type="entry name" value="folC"/>
    <property type="match status" value="1"/>
</dbReference>
<dbReference type="InterPro" id="IPR004101">
    <property type="entry name" value="Mur_ligase_C"/>
</dbReference>
<sequence length="431" mass="47798">MSQTYAETLQYLYTNLPMFQRIGAAALKNDLTNTLKLCEALGNPQKKFKSIHVAGTNGKGSTSHMLASVFQSAGYKTGLYTSPHLKEFTERIRVNGAEIEKSFVVDFVERVKPLIAQIEPSFFEITVVMAFDYFVFCGIDIAIVEVGLGGRLDSTNVILPELSVITNIGWDHKDILGDTLEKIAAEKAGIIKPNVPVVISERQPGIDKVFLDRAKKQKATLFFASEEYHVEQRVVDGHVTLEVLRDREVLLNEITLPLQGFYQRRNIAGVLKAVNLMRGMGWTITSQQLRQGLEQVVQQTGLKGRWQILSQHPLTVCDTGHNVDGIHEVVRQIGAQTYRKLFMVIGMVKDKDIRDVLALLPKDANYYFCQAKIPRALDAGSLSDMALAAGLTGKVVVDVNEALGEARKQATKEDMIFIGGSTFVVAEINDL</sequence>
<evidence type="ECO:0000256" key="12">
    <source>
        <dbReference type="ARBA" id="ARBA00022840"/>
    </source>
</evidence>
<dbReference type="Gene3D" id="3.40.1190.10">
    <property type="entry name" value="Mur-like, catalytic domain"/>
    <property type="match status" value="1"/>
</dbReference>
<dbReference type="InterPro" id="IPR013221">
    <property type="entry name" value="Mur_ligase_cen"/>
</dbReference>
<evidence type="ECO:0000259" key="23">
    <source>
        <dbReference type="Pfam" id="PF02875"/>
    </source>
</evidence>
<keyword evidence="9 22" id="KW-0436">Ligase</keyword>
<dbReference type="FunFam" id="3.40.1190.10:FF:000011">
    <property type="entry name" value="Folylpolyglutamate synthase/dihydrofolate synthase"/>
    <property type="match status" value="1"/>
</dbReference>
<dbReference type="EC" id="6.3.2.17" evidence="7"/>
<keyword evidence="13" id="KW-0460">Magnesium</keyword>
<dbReference type="EMBL" id="FQWQ01000001">
    <property type="protein sequence ID" value="SHG38608.1"/>
    <property type="molecule type" value="Genomic_DNA"/>
</dbReference>
<evidence type="ECO:0000256" key="13">
    <source>
        <dbReference type="ARBA" id="ARBA00022842"/>
    </source>
</evidence>
<evidence type="ECO:0000256" key="17">
    <source>
        <dbReference type="ARBA" id="ARBA00032510"/>
    </source>
</evidence>
<keyword evidence="12 22" id="KW-0067">ATP-binding</keyword>
<comment type="similarity">
    <text evidence="5 22">Belongs to the folylpolyglutamate synthase family.</text>
</comment>
<dbReference type="Pfam" id="PF02875">
    <property type="entry name" value="Mur_ligase_C"/>
    <property type="match status" value="1"/>
</dbReference>
<keyword evidence="11 22" id="KW-0547">Nucleotide-binding</keyword>
<evidence type="ECO:0000256" key="21">
    <source>
        <dbReference type="ARBA" id="ARBA00049161"/>
    </source>
</evidence>
<evidence type="ECO:0000256" key="2">
    <source>
        <dbReference type="ARBA" id="ARBA00002714"/>
    </source>
</evidence>
<dbReference type="GO" id="GO:0046872">
    <property type="term" value="F:metal ion binding"/>
    <property type="evidence" value="ECO:0007669"/>
    <property type="project" value="UniProtKB-KW"/>
</dbReference>
<evidence type="ECO:0000256" key="5">
    <source>
        <dbReference type="ARBA" id="ARBA00008276"/>
    </source>
</evidence>
<evidence type="ECO:0000256" key="11">
    <source>
        <dbReference type="ARBA" id="ARBA00022741"/>
    </source>
</evidence>
<keyword evidence="14" id="KW-0289">Folate biosynthesis</keyword>
<proteinExistence type="inferred from homology"/>
<evidence type="ECO:0000256" key="15">
    <source>
        <dbReference type="ARBA" id="ARBA00030048"/>
    </source>
</evidence>
<dbReference type="Pfam" id="PF08245">
    <property type="entry name" value="Mur_ligase_M"/>
    <property type="match status" value="1"/>
</dbReference>
<dbReference type="EC" id="6.3.2.12" evidence="6"/>
<dbReference type="PIRSF" id="PIRSF001563">
    <property type="entry name" value="Folylpolyglu_synth"/>
    <property type="match status" value="1"/>
</dbReference>
<dbReference type="STRING" id="947013.SAMN04488109_0012"/>
<comment type="catalytic activity">
    <reaction evidence="20">
        <text>(6R)-5,10-methylenetetrahydrofolyl-(gamma-L-Glu)(n) + L-glutamate + ATP = (6R)-5,10-methylenetetrahydrofolyl-(gamma-L-Glu)(n+1) + ADP + phosphate + H(+)</text>
        <dbReference type="Rhea" id="RHEA:51912"/>
        <dbReference type="Rhea" id="RHEA-COMP:13257"/>
        <dbReference type="Rhea" id="RHEA-COMP:13258"/>
        <dbReference type="ChEBI" id="CHEBI:15378"/>
        <dbReference type="ChEBI" id="CHEBI:29985"/>
        <dbReference type="ChEBI" id="CHEBI:30616"/>
        <dbReference type="ChEBI" id="CHEBI:43474"/>
        <dbReference type="ChEBI" id="CHEBI:136572"/>
        <dbReference type="ChEBI" id="CHEBI:456216"/>
        <dbReference type="EC" id="6.3.2.17"/>
    </reaction>
</comment>
<comment type="catalytic activity">
    <reaction evidence="19">
        <text>10-formyltetrahydrofolyl-(gamma-L-Glu)(n) + L-glutamate + ATP = 10-formyltetrahydrofolyl-(gamma-L-Glu)(n+1) + ADP + phosphate + H(+)</text>
        <dbReference type="Rhea" id="RHEA:51904"/>
        <dbReference type="Rhea" id="RHEA-COMP:13088"/>
        <dbReference type="Rhea" id="RHEA-COMP:14300"/>
        <dbReference type="ChEBI" id="CHEBI:15378"/>
        <dbReference type="ChEBI" id="CHEBI:29985"/>
        <dbReference type="ChEBI" id="CHEBI:30616"/>
        <dbReference type="ChEBI" id="CHEBI:43474"/>
        <dbReference type="ChEBI" id="CHEBI:134413"/>
        <dbReference type="ChEBI" id="CHEBI:456216"/>
        <dbReference type="EC" id="6.3.2.17"/>
    </reaction>
</comment>